<gene>
    <name evidence="1" type="ORF">ACFSCV_06525</name>
</gene>
<dbReference type="Proteomes" id="UP001597308">
    <property type="component" value="Unassembled WGS sequence"/>
</dbReference>
<name>A0ABW4K6T3_9HYPH</name>
<keyword evidence="2" id="KW-1185">Reference proteome</keyword>
<evidence type="ECO:0000313" key="2">
    <source>
        <dbReference type="Proteomes" id="UP001597308"/>
    </source>
</evidence>
<dbReference type="EMBL" id="JBHUER010000004">
    <property type="protein sequence ID" value="MFD1702657.1"/>
    <property type="molecule type" value="Genomic_DNA"/>
</dbReference>
<protein>
    <submittedName>
        <fullName evidence="1">DUF1192 domain-containing protein</fullName>
    </submittedName>
</protein>
<dbReference type="RefSeq" id="WP_378798164.1">
    <property type="nucleotide sequence ID" value="NZ_JBHUER010000004.1"/>
</dbReference>
<accession>A0ABW4K6T3</accession>
<reference evidence="2" key="1">
    <citation type="journal article" date="2019" name="Int. J. Syst. Evol. Microbiol.">
        <title>The Global Catalogue of Microorganisms (GCM) 10K type strain sequencing project: providing services to taxonomists for standard genome sequencing and annotation.</title>
        <authorList>
            <consortium name="The Broad Institute Genomics Platform"/>
            <consortium name="The Broad Institute Genome Sequencing Center for Infectious Disease"/>
            <person name="Wu L."/>
            <person name="Ma J."/>
        </authorList>
    </citation>
    <scope>NUCLEOTIDE SEQUENCE [LARGE SCALE GENOMIC DNA]</scope>
    <source>
        <strain evidence="2">KCTC 23707</strain>
    </source>
</reference>
<dbReference type="Pfam" id="PF06698">
    <property type="entry name" value="DUF1192"/>
    <property type="match status" value="1"/>
</dbReference>
<evidence type="ECO:0000313" key="1">
    <source>
        <dbReference type="EMBL" id="MFD1702657.1"/>
    </source>
</evidence>
<proteinExistence type="predicted"/>
<comment type="caution">
    <text evidence="1">The sequence shown here is derived from an EMBL/GenBank/DDBJ whole genome shotgun (WGS) entry which is preliminary data.</text>
</comment>
<organism evidence="1 2">
    <name type="scientific">Methylopila henanensis</name>
    <dbReference type="NCBI Taxonomy" id="873516"/>
    <lineage>
        <taxon>Bacteria</taxon>
        <taxon>Pseudomonadati</taxon>
        <taxon>Pseudomonadota</taxon>
        <taxon>Alphaproteobacteria</taxon>
        <taxon>Hyphomicrobiales</taxon>
        <taxon>Methylopilaceae</taxon>
        <taxon>Methylopila</taxon>
    </lineage>
</organism>
<dbReference type="InterPro" id="IPR009579">
    <property type="entry name" value="DUF1192"/>
</dbReference>
<sequence>MAVFDDDAPKPAAAPAQHAIGQDLGRLSVDELVERVAALKAEIVRVEAAIAAKSSHRSAADAIFRS</sequence>